<feature type="compositionally biased region" description="Polar residues" evidence="1">
    <location>
        <begin position="17"/>
        <end position="28"/>
    </location>
</feature>
<reference evidence="2" key="1">
    <citation type="submission" date="2022-12" db="EMBL/GenBank/DDBJ databases">
        <authorList>
            <person name="Petersen C."/>
        </authorList>
    </citation>
    <scope>NUCLEOTIDE SEQUENCE</scope>
    <source>
        <strain evidence="2">IBT 35673</strain>
    </source>
</reference>
<comment type="caution">
    <text evidence="2">The sequence shown here is derived from an EMBL/GenBank/DDBJ whole genome shotgun (WGS) entry which is preliminary data.</text>
</comment>
<gene>
    <name evidence="2" type="ORF">N7452_009632</name>
</gene>
<feature type="compositionally biased region" description="Polar residues" evidence="1">
    <location>
        <begin position="79"/>
        <end position="96"/>
    </location>
</feature>
<evidence type="ECO:0000313" key="2">
    <source>
        <dbReference type="EMBL" id="KAJ5329242.1"/>
    </source>
</evidence>
<name>A0A9W9QDN8_PENBR</name>
<dbReference type="EMBL" id="JAPZBQ010000005">
    <property type="protein sequence ID" value="KAJ5329242.1"/>
    <property type="molecule type" value="Genomic_DNA"/>
</dbReference>
<protein>
    <submittedName>
        <fullName evidence="2">Uncharacterized protein</fullName>
    </submittedName>
</protein>
<organism evidence="2 3">
    <name type="scientific">Penicillium brevicompactum</name>
    <dbReference type="NCBI Taxonomy" id="5074"/>
    <lineage>
        <taxon>Eukaryota</taxon>
        <taxon>Fungi</taxon>
        <taxon>Dikarya</taxon>
        <taxon>Ascomycota</taxon>
        <taxon>Pezizomycotina</taxon>
        <taxon>Eurotiomycetes</taxon>
        <taxon>Eurotiomycetidae</taxon>
        <taxon>Eurotiales</taxon>
        <taxon>Aspergillaceae</taxon>
        <taxon>Penicillium</taxon>
    </lineage>
</organism>
<feature type="compositionally biased region" description="Basic and acidic residues" evidence="1">
    <location>
        <begin position="1"/>
        <end position="13"/>
    </location>
</feature>
<dbReference type="AlphaFoldDB" id="A0A9W9QDN8"/>
<sequence length="105" mass="11332">MSDFIRRASDAFHRQRQGSAASTGSTDEPASPNAAKPPTQEPVKKAQSAPAGSQAKDTVAGTPATGPENVKQRRHWGWRNQQAKNPEAKQQPSQGQRDNDWVIGS</sequence>
<evidence type="ECO:0000313" key="3">
    <source>
        <dbReference type="Proteomes" id="UP001147695"/>
    </source>
</evidence>
<reference evidence="2" key="2">
    <citation type="journal article" date="2023" name="IMA Fungus">
        <title>Comparative genomic study of the Penicillium genus elucidates a diverse pangenome and 15 lateral gene transfer events.</title>
        <authorList>
            <person name="Petersen C."/>
            <person name="Sorensen T."/>
            <person name="Nielsen M.R."/>
            <person name="Sondergaard T.E."/>
            <person name="Sorensen J.L."/>
            <person name="Fitzpatrick D.A."/>
            <person name="Frisvad J.C."/>
            <person name="Nielsen K.L."/>
        </authorList>
    </citation>
    <scope>NUCLEOTIDE SEQUENCE</scope>
    <source>
        <strain evidence="2">IBT 35673</strain>
    </source>
</reference>
<dbReference type="Proteomes" id="UP001147695">
    <property type="component" value="Unassembled WGS sequence"/>
</dbReference>
<evidence type="ECO:0000256" key="1">
    <source>
        <dbReference type="SAM" id="MobiDB-lite"/>
    </source>
</evidence>
<feature type="region of interest" description="Disordered" evidence="1">
    <location>
        <begin position="1"/>
        <end position="105"/>
    </location>
</feature>
<accession>A0A9W9QDN8</accession>
<proteinExistence type="predicted"/>